<proteinExistence type="inferred from homology"/>
<dbReference type="EC" id="4.2.3.-" evidence="2"/>
<dbReference type="PANTHER" id="PTHR35201:SF4">
    <property type="entry name" value="BETA-PINACENE SYNTHASE-RELATED"/>
    <property type="match status" value="1"/>
</dbReference>
<comment type="similarity">
    <text evidence="2">Belongs to the terpene synthase family.</text>
</comment>
<reference evidence="3" key="1">
    <citation type="submission" date="2021-04" db="EMBL/GenBank/DDBJ databases">
        <title>Sequencing of actinobacteria type strains.</title>
        <authorList>
            <person name="Nguyen G.-S."/>
            <person name="Wentzel A."/>
        </authorList>
    </citation>
    <scope>NUCLEOTIDE SEQUENCE</scope>
    <source>
        <strain evidence="3">DSM 42095</strain>
    </source>
</reference>
<keyword evidence="2" id="KW-0479">Metal-binding</keyword>
<gene>
    <name evidence="3" type="ORF">KDA82_26855</name>
</gene>
<dbReference type="GO" id="GO:0010333">
    <property type="term" value="F:terpene synthase activity"/>
    <property type="evidence" value="ECO:0007669"/>
    <property type="project" value="InterPro"/>
</dbReference>
<keyword evidence="1 2" id="KW-0456">Lyase</keyword>
<evidence type="ECO:0000256" key="2">
    <source>
        <dbReference type="RuleBase" id="RU366034"/>
    </source>
</evidence>
<dbReference type="SUPFAM" id="SSF48576">
    <property type="entry name" value="Terpenoid synthases"/>
    <property type="match status" value="1"/>
</dbReference>
<dbReference type="Pfam" id="PF19086">
    <property type="entry name" value="Terpene_syn_C_2"/>
    <property type="match status" value="1"/>
</dbReference>
<dbReference type="InterPro" id="IPR008949">
    <property type="entry name" value="Isoprenoid_synthase_dom_sf"/>
</dbReference>
<evidence type="ECO:0000313" key="3">
    <source>
        <dbReference type="EMBL" id="MBR7676559.1"/>
    </source>
</evidence>
<sequence length="223" mass="24962">MRDRTFPQMSWQWQRRFVHHLEGFLEGCLQESRNRAVDRPPEVEEYVALRRATGAVRCVIDLGELTAHAEIPPFIRRCGAFEQMLTAAVDVACWVNDVFSLPRELASGDFHNLITVLQHGDGSHRQAATAEAASRITARVADYLAAESALARTMTGLEVDATTGAGVWRCAETMRDWMVGTYTWSRASSRYTHIEPRPAGQTPSYLEDLLHPALRRPVAGETP</sequence>
<name>A0A8T4IWK1_9ACTN</name>
<evidence type="ECO:0000313" key="4">
    <source>
        <dbReference type="Proteomes" id="UP000675554"/>
    </source>
</evidence>
<comment type="caution">
    <text evidence="3">The sequence shown here is derived from an EMBL/GenBank/DDBJ whole genome shotgun (WGS) entry which is preliminary data.</text>
</comment>
<comment type="cofactor">
    <cofactor evidence="2">
        <name>Mg(2+)</name>
        <dbReference type="ChEBI" id="CHEBI:18420"/>
    </cofactor>
</comment>
<keyword evidence="2" id="KW-0460">Magnesium</keyword>
<protein>
    <recommendedName>
        <fullName evidence="2">Terpene synthase</fullName>
        <ecNumber evidence="2">4.2.3.-</ecNumber>
    </recommendedName>
</protein>
<dbReference type="Proteomes" id="UP000675554">
    <property type="component" value="Unassembled WGS sequence"/>
</dbReference>
<dbReference type="AlphaFoldDB" id="A0A8T4IWK1"/>
<accession>A0A8T4IWK1</accession>
<organism evidence="3 4">
    <name type="scientific">Streptomyces daliensis</name>
    <dbReference type="NCBI Taxonomy" id="299421"/>
    <lineage>
        <taxon>Bacteria</taxon>
        <taxon>Bacillati</taxon>
        <taxon>Actinomycetota</taxon>
        <taxon>Actinomycetes</taxon>
        <taxon>Kitasatosporales</taxon>
        <taxon>Streptomycetaceae</taxon>
        <taxon>Streptomyces</taxon>
    </lineage>
</organism>
<dbReference type="Gene3D" id="1.10.600.10">
    <property type="entry name" value="Farnesyl Diphosphate Synthase"/>
    <property type="match status" value="1"/>
</dbReference>
<keyword evidence="4" id="KW-1185">Reference proteome</keyword>
<evidence type="ECO:0000256" key="1">
    <source>
        <dbReference type="ARBA" id="ARBA00023239"/>
    </source>
</evidence>
<dbReference type="EMBL" id="JAGSMN010000686">
    <property type="protein sequence ID" value="MBR7676559.1"/>
    <property type="molecule type" value="Genomic_DNA"/>
</dbReference>
<dbReference type="InterPro" id="IPR034686">
    <property type="entry name" value="Terpene_cyclase-like_2"/>
</dbReference>
<dbReference type="PANTHER" id="PTHR35201">
    <property type="entry name" value="TERPENE SYNTHASE"/>
    <property type="match status" value="1"/>
</dbReference>
<dbReference type="GO" id="GO:0046872">
    <property type="term" value="F:metal ion binding"/>
    <property type="evidence" value="ECO:0007669"/>
    <property type="project" value="UniProtKB-KW"/>
</dbReference>